<dbReference type="GO" id="GO:0035529">
    <property type="term" value="F:NADH pyrophosphatase activity"/>
    <property type="evidence" value="ECO:0007669"/>
    <property type="project" value="TreeGrafter"/>
</dbReference>
<dbReference type="GO" id="GO:0110153">
    <property type="term" value="F:RNA NAD-cap (NMN-forming) hydrolase activity"/>
    <property type="evidence" value="ECO:0007669"/>
    <property type="project" value="RHEA"/>
</dbReference>
<keyword evidence="5" id="KW-0479">Metal-binding</keyword>
<keyword evidence="8" id="KW-0520">NAD</keyword>
<dbReference type="InterPro" id="IPR015375">
    <property type="entry name" value="NADH_PPase-like_N"/>
</dbReference>
<evidence type="ECO:0000256" key="3">
    <source>
        <dbReference type="ARBA" id="ARBA00009595"/>
    </source>
</evidence>
<dbReference type="AlphaFoldDB" id="A0A087VT58"/>
<accession>A0A087VT58</accession>
<keyword evidence="6 11" id="KW-0378">Hydrolase</keyword>
<dbReference type="PANTHER" id="PTHR42904">
    <property type="entry name" value="NUDIX HYDROLASE, NUDC SUBFAMILY"/>
    <property type="match status" value="1"/>
</dbReference>
<dbReference type="InterPro" id="IPR000086">
    <property type="entry name" value="NUDIX_hydrolase_dom"/>
</dbReference>
<dbReference type="InterPro" id="IPR020084">
    <property type="entry name" value="NUDIX_hydrolase_CS"/>
</dbReference>
<dbReference type="EC" id="3.6.1.22" evidence="4"/>
<evidence type="ECO:0000259" key="10">
    <source>
        <dbReference type="PROSITE" id="PS51462"/>
    </source>
</evidence>
<dbReference type="CDD" id="cd03429">
    <property type="entry name" value="NUDIX_NADH_pyrophosphatase_Nudt13"/>
    <property type="match status" value="1"/>
</dbReference>
<dbReference type="Pfam" id="PF09296">
    <property type="entry name" value="NUDIX-like"/>
    <property type="match status" value="1"/>
</dbReference>
<dbReference type="GO" id="GO:0005829">
    <property type="term" value="C:cytosol"/>
    <property type="evidence" value="ECO:0007669"/>
    <property type="project" value="TreeGrafter"/>
</dbReference>
<dbReference type="KEGG" id="bii:BINDI_0265"/>
<feature type="domain" description="Nudix hydrolase" evidence="10">
    <location>
        <begin position="207"/>
        <end position="331"/>
    </location>
</feature>
<evidence type="ECO:0000256" key="1">
    <source>
        <dbReference type="ARBA" id="ARBA00001946"/>
    </source>
</evidence>
<dbReference type="GO" id="GO:0019677">
    <property type="term" value="P:NAD+ catabolic process"/>
    <property type="evidence" value="ECO:0007669"/>
    <property type="project" value="TreeGrafter"/>
</dbReference>
<dbReference type="InterPro" id="IPR050241">
    <property type="entry name" value="NAD-cap_RNA_hydrolase_NudC"/>
</dbReference>
<dbReference type="HOGENOM" id="CLU_037162_0_4_11"/>
<keyword evidence="7" id="KW-0460">Magnesium</keyword>
<dbReference type="PROSITE" id="PS51462">
    <property type="entry name" value="NUDIX"/>
    <property type="match status" value="1"/>
</dbReference>
<dbReference type="InterPro" id="IPR015797">
    <property type="entry name" value="NUDIX_hydrolase-like_dom_sf"/>
</dbReference>
<dbReference type="Proteomes" id="UP000028569">
    <property type="component" value="Chromosome"/>
</dbReference>
<evidence type="ECO:0000256" key="4">
    <source>
        <dbReference type="ARBA" id="ARBA00012381"/>
    </source>
</evidence>
<protein>
    <recommendedName>
        <fullName evidence="4">NAD(+) diphosphatase</fullName>
        <ecNumber evidence="4">3.6.1.22</ecNumber>
    </recommendedName>
</protein>
<proteinExistence type="inferred from homology"/>
<organism evidence="11 12">
    <name type="scientific">Bifidobacterium [indicum] DSM 20214 = LMG 11587</name>
    <dbReference type="NCBI Taxonomy" id="1341694"/>
    <lineage>
        <taxon>Bacteria</taxon>
        <taxon>Bacillati</taxon>
        <taxon>Actinomycetota</taxon>
        <taxon>Actinomycetes</taxon>
        <taxon>Bifidobacteriales</taxon>
        <taxon>Bifidobacteriaceae</taxon>
        <taxon>Bifidobacterium</taxon>
    </lineage>
</organism>
<dbReference type="PROSITE" id="PS00893">
    <property type="entry name" value="NUDIX_BOX"/>
    <property type="match status" value="1"/>
</dbReference>
<comment type="cofactor">
    <cofactor evidence="1">
        <name>Mg(2+)</name>
        <dbReference type="ChEBI" id="CHEBI:18420"/>
    </cofactor>
</comment>
<sequence>MTDSPHSAFSPLALTRTLSFLPLAQGDVDYCVARRGQPGLLRELAGSPASDVILVDRDRLAVPKGQGATAGRRHAGIRLVMLPATYLTEDLGGNGCDTRPLYYLGSLEGRDYLALDLALLERYAEGAQAGDSRLIHAARERFDWIGLREFAPHGTPRQVGLATSAVSLSMWQSQQLFCPQCAAPVEPCQGGWAQHCRGVEPGHILFPRIEPAVIMSVVDSRDRLLLQHNSSWGPDFHSVAAGFVEAGENLEHAVRRETMEEVGIRVGEVRYMGSQPWPFPSSLMVAFKARALGTEIRVDGQETKEAGWFTRDELGARMAGGTIRLPKRATIARGMIEEWYGSDLPEY</sequence>
<comment type="cofactor">
    <cofactor evidence="2">
        <name>Zn(2+)</name>
        <dbReference type="ChEBI" id="CHEBI:29105"/>
    </cofactor>
</comment>
<evidence type="ECO:0000256" key="7">
    <source>
        <dbReference type="ARBA" id="ARBA00022842"/>
    </source>
</evidence>
<evidence type="ECO:0000256" key="2">
    <source>
        <dbReference type="ARBA" id="ARBA00001947"/>
    </source>
</evidence>
<keyword evidence="12" id="KW-1185">Reference proteome</keyword>
<dbReference type="InterPro" id="IPR049734">
    <property type="entry name" value="NudC-like_C"/>
</dbReference>
<dbReference type="EMBL" id="CP006018">
    <property type="protein sequence ID" value="AIC91550.1"/>
    <property type="molecule type" value="Genomic_DNA"/>
</dbReference>
<comment type="catalytic activity">
    <reaction evidence="9">
        <text>a 5'-end NAD(+)-phospho-ribonucleoside in mRNA + H2O = a 5'-end phospho-adenosine-phospho-ribonucleoside in mRNA + beta-nicotinamide D-ribonucleotide + 2 H(+)</text>
        <dbReference type="Rhea" id="RHEA:60876"/>
        <dbReference type="Rhea" id="RHEA-COMP:15698"/>
        <dbReference type="Rhea" id="RHEA-COMP:15719"/>
        <dbReference type="ChEBI" id="CHEBI:14649"/>
        <dbReference type="ChEBI" id="CHEBI:15377"/>
        <dbReference type="ChEBI" id="CHEBI:15378"/>
        <dbReference type="ChEBI" id="CHEBI:144029"/>
        <dbReference type="ChEBI" id="CHEBI:144051"/>
    </reaction>
    <physiologicalReaction direction="left-to-right" evidence="9">
        <dbReference type="Rhea" id="RHEA:60877"/>
    </physiologicalReaction>
</comment>
<dbReference type="GO" id="GO:0006742">
    <property type="term" value="P:NADP+ catabolic process"/>
    <property type="evidence" value="ECO:0007669"/>
    <property type="project" value="TreeGrafter"/>
</dbReference>
<dbReference type="Gene3D" id="3.90.79.10">
    <property type="entry name" value="Nucleoside Triphosphate Pyrophosphohydrolase"/>
    <property type="match status" value="1"/>
</dbReference>
<dbReference type="NCBIfam" id="NF001299">
    <property type="entry name" value="PRK00241.1"/>
    <property type="match status" value="1"/>
</dbReference>
<name>A0A087VT58_9BIFI</name>
<dbReference type="PANTHER" id="PTHR42904:SF6">
    <property type="entry name" value="NAD-CAPPED RNA HYDROLASE NUDT12"/>
    <property type="match status" value="1"/>
</dbReference>
<evidence type="ECO:0000256" key="5">
    <source>
        <dbReference type="ARBA" id="ARBA00022723"/>
    </source>
</evidence>
<gene>
    <name evidence="11" type="ORF">BINDI_0265</name>
</gene>
<evidence type="ECO:0000256" key="6">
    <source>
        <dbReference type="ARBA" id="ARBA00022801"/>
    </source>
</evidence>
<reference evidence="11 12" key="1">
    <citation type="journal article" date="2014" name="Appl. Environ. Microbiol.">
        <title>Genomic encyclopedia of type strains of the genus Bifidobacterium.</title>
        <authorList>
            <person name="Milani C."/>
            <person name="Lugli G.A."/>
            <person name="Duranti S."/>
            <person name="Turroni F."/>
            <person name="Bottacini F."/>
            <person name="Mangifesta M."/>
            <person name="Sanchez B."/>
            <person name="Viappiani A."/>
            <person name="Mancabelli L."/>
            <person name="Taminiau B."/>
            <person name="Delcenserie V."/>
            <person name="Barrangou R."/>
            <person name="Margolles A."/>
            <person name="van Sinderen D."/>
            <person name="Ventura M."/>
        </authorList>
    </citation>
    <scope>NUCLEOTIDE SEQUENCE [LARGE SCALE GENOMIC DNA]</scope>
    <source>
        <strain evidence="11 12">LMG 11587</strain>
    </source>
</reference>
<dbReference type="Pfam" id="PF00293">
    <property type="entry name" value="NUDIX"/>
    <property type="match status" value="1"/>
</dbReference>
<dbReference type="OrthoDB" id="9791656at2"/>
<dbReference type="GO" id="GO:0046872">
    <property type="term" value="F:metal ion binding"/>
    <property type="evidence" value="ECO:0007669"/>
    <property type="project" value="UniProtKB-KW"/>
</dbReference>
<dbReference type="RefSeq" id="WP_033491562.1">
    <property type="nucleotide sequence ID" value="NZ_CP006018.1"/>
</dbReference>
<evidence type="ECO:0000313" key="12">
    <source>
        <dbReference type="Proteomes" id="UP000028569"/>
    </source>
</evidence>
<comment type="similarity">
    <text evidence="3">Belongs to the Nudix hydrolase family. NudC subfamily.</text>
</comment>
<dbReference type="SUPFAM" id="SSF55811">
    <property type="entry name" value="Nudix"/>
    <property type="match status" value="1"/>
</dbReference>
<evidence type="ECO:0000256" key="8">
    <source>
        <dbReference type="ARBA" id="ARBA00023027"/>
    </source>
</evidence>
<dbReference type="Gene3D" id="3.90.79.20">
    <property type="match status" value="1"/>
</dbReference>
<evidence type="ECO:0000256" key="9">
    <source>
        <dbReference type="ARBA" id="ARBA00023679"/>
    </source>
</evidence>
<evidence type="ECO:0000313" key="11">
    <source>
        <dbReference type="EMBL" id="AIC91550.1"/>
    </source>
</evidence>